<dbReference type="PROSITE" id="PS00122">
    <property type="entry name" value="CARBOXYLESTERASE_B_1"/>
    <property type="match status" value="1"/>
</dbReference>
<protein>
    <recommendedName>
        <fullName evidence="3">Carboxylic ester hydrolase</fullName>
        <ecNumber evidence="3">3.1.1.-</ecNumber>
    </recommendedName>
</protein>
<reference evidence="5 6" key="1">
    <citation type="submission" date="2024-01" db="EMBL/GenBank/DDBJ databases">
        <authorList>
            <person name="Allen C."/>
            <person name="Tagirdzhanova G."/>
        </authorList>
    </citation>
    <scope>NUCLEOTIDE SEQUENCE [LARGE SCALE GENOMIC DNA]</scope>
</reference>
<dbReference type="PANTHER" id="PTHR43918">
    <property type="entry name" value="ACETYLCHOLINESTERASE"/>
    <property type="match status" value="1"/>
</dbReference>
<sequence length="565" mass="62320">MLPMPLALAIGLLARSATCYPYSPATIPTVTVVNGSYTGLYNTHYDQDFFLGMPYAQPPVGDLRFRVAQPLDTTWNGTRNATQYSYECYGYSSDDWVLGNPVSEDCLTINVVRPHGISEQDSLPVAFWIYGGGFTAGGSLDPRYNLSYIVQQSVEMDTPMIGVSINYRVQAWGFLHSQELVNENSTNMGLRDQRLGLHWVQENIAAFGGDPKRVTIWGQSAGAESVGYHLVAYGGRDDGLFARALSESGTPVASTAYWNVTEWQPVYDAVVNATNCSGAADSLSCLRNVPAATLNNVFNSTTVKAATFIPVIDGDIVQRSGAQQLLDGDFVKVPYLLGTNFDEGTQFTRGVINTTDQFLAYIKTFGPNDTVAETLAALYPDIPAIGIPATLDGRPPESEWVTYGKQWKRAAAFTGDLKEQSVRRFAAQAWAQYNVSAYSYHFDVRANGDTPEIGSTHFVEVAFVFHNTQGNGYKNVVAVDPFEGEPETFFELATLMSRMWVSFVNYGDPNYSGVTRVKWPVYSLDTPQNIVFDVNVTNLAYIEDDYYRAPGMAYIEEHLTTSFGR</sequence>
<dbReference type="PANTHER" id="PTHR43918:SF4">
    <property type="entry name" value="CARBOXYLIC ESTER HYDROLASE"/>
    <property type="match status" value="1"/>
</dbReference>
<feature type="chain" id="PRO_5045006998" description="Carboxylic ester hydrolase" evidence="3">
    <location>
        <begin position="20"/>
        <end position="565"/>
    </location>
</feature>
<keyword evidence="3" id="KW-0732">Signal</keyword>
<dbReference type="InterPro" id="IPR002018">
    <property type="entry name" value="CarbesteraseB"/>
</dbReference>
<proteinExistence type="inferred from homology"/>
<evidence type="ECO:0000256" key="1">
    <source>
        <dbReference type="ARBA" id="ARBA00005964"/>
    </source>
</evidence>
<dbReference type="SUPFAM" id="SSF53474">
    <property type="entry name" value="alpha/beta-Hydrolases"/>
    <property type="match status" value="1"/>
</dbReference>
<dbReference type="InterPro" id="IPR019826">
    <property type="entry name" value="Carboxylesterase_B_AS"/>
</dbReference>
<evidence type="ECO:0000313" key="5">
    <source>
        <dbReference type="EMBL" id="CAK7213773.1"/>
    </source>
</evidence>
<accession>A0ABP0B2N0</accession>
<feature type="signal peptide" evidence="3">
    <location>
        <begin position="1"/>
        <end position="19"/>
    </location>
</feature>
<gene>
    <name evidence="5" type="ORF">SEUCBS140593_001958</name>
</gene>
<evidence type="ECO:0000256" key="2">
    <source>
        <dbReference type="ARBA" id="ARBA00022801"/>
    </source>
</evidence>
<comment type="similarity">
    <text evidence="1 3">Belongs to the type-B carboxylesterase/lipase family.</text>
</comment>
<dbReference type="InterPro" id="IPR029058">
    <property type="entry name" value="AB_hydrolase_fold"/>
</dbReference>
<evidence type="ECO:0000313" key="6">
    <source>
        <dbReference type="Proteomes" id="UP001642482"/>
    </source>
</evidence>
<dbReference type="Proteomes" id="UP001642482">
    <property type="component" value="Unassembled WGS sequence"/>
</dbReference>
<dbReference type="Gene3D" id="3.40.50.1820">
    <property type="entry name" value="alpha/beta hydrolase"/>
    <property type="match status" value="1"/>
</dbReference>
<dbReference type="PROSITE" id="PS00941">
    <property type="entry name" value="CARBOXYLESTERASE_B_2"/>
    <property type="match status" value="1"/>
</dbReference>
<dbReference type="InterPro" id="IPR019819">
    <property type="entry name" value="Carboxylesterase_B_CS"/>
</dbReference>
<keyword evidence="6" id="KW-1185">Reference proteome</keyword>
<dbReference type="Pfam" id="PF00135">
    <property type="entry name" value="COesterase"/>
    <property type="match status" value="1"/>
</dbReference>
<dbReference type="EMBL" id="CAWUHD010000012">
    <property type="protein sequence ID" value="CAK7213773.1"/>
    <property type="molecule type" value="Genomic_DNA"/>
</dbReference>
<evidence type="ECO:0000259" key="4">
    <source>
        <dbReference type="Pfam" id="PF00135"/>
    </source>
</evidence>
<evidence type="ECO:0000256" key="3">
    <source>
        <dbReference type="RuleBase" id="RU361235"/>
    </source>
</evidence>
<dbReference type="InterPro" id="IPR050654">
    <property type="entry name" value="AChE-related_enzymes"/>
</dbReference>
<name>A0ABP0B2N0_9PEZI</name>
<organism evidence="5 6">
    <name type="scientific">Sporothrix eucalyptigena</name>
    <dbReference type="NCBI Taxonomy" id="1812306"/>
    <lineage>
        <taxon>Eukaryota</taxon>
        <taxon>Fungi</taxon>
        <taxon>Dikarya</taxon>
        <taxon>Ascomycota</taxon>
        <taxon>Pezizomycotina</taxon>
        <taxon>Sordariomycetes</taxon>
        <taxon>Sordariomycetidae</taxon>
        <taxon>Ophiostomatales</taxon>
        <taxon>Ophiostomataceae</taxon>
        <taxon>Sporothrix</taxon>
    </lineage>
</organism>
<dbReference type="EC" id="3.1.1.-" evidence="3"/>
<keyword evidence="2 3" id="KW-0378">Hydrolase</keyword>
<comment type="caution">
    <text evidence="5">The sequence shown here is derived from an EMBL/GenBank/DDBJ whole genome shotgun (WGS) entry which is preliminary data.</text>
</comment>
<feature type="domain" description="Carboxylesterase type B" evidence="4">
    <location>
        <begin position="29"/>
        <end position="529"/>
    </location>
</feature>